<gene>
    <name evidence="2" type="ORF">FHR84_004062</name>
</gene>
<organism evidence="2 3">
    <name type="scientific">Actinopolyspora biskrensis</name>
    <dbReference type="NCBI Taxonomy" id="1470178"/>
    <lineage>
        <taxon>Bacteria</taxon>
        <taxon>Bacillati</taxon>
        <taxon>Actinomycetota</taxon>
        <taxon>Actinomycetes</taxon>
        <taxon>Actinopolysporales</taxon>
        <taxon>Actinopolysporaceae</taxon>
        <taxon>Actinopolyspora</taxon>
    </lineage>
</organism>
<dbReference type="AlphaFoldDB" id="A0A852ZAZ8"/>
<feature type="compositionally biased region" description="Polar residues" evidence="1">
    <location>
        <begin position="8"/>
        <end position="21"/>
    </location>
</feature>
<comment type="caution">
    <text evidence="2">The sequence shown here is derived from an EMBL/GenBank/DDBJ whole genome shotgun (WGS) entry which is preliminary data.</text>
</comment>
<proteinExistence type="predicted"/>
<feature type="compositionally biased region" description="Basic and acidic residues" evidence="1">
    <location>
        <begin position="36"/>
        <end position="47"/>
    </location>
</feature>
<name>A0A852ZAZ8_9ACTN</name>
<keyword evidence="3" id="KW-1185">Reference proteome</keyword>
<accession>A0A852ZAZ8</accession>
<protein>
    <submittedName>
        <fullName evidence="2">Uncharacterized protein</fullName>
    </submittedName>
</protein>
<sequence length="61" mass="6778">MSLLVRPQDTQRTSSHTSSSLPLALTRNLPSPVVADFDRQSTHRNDSRGSLVRRTTQDSTV</sequence>
<feature type="region of interest" description="Disordered" evidence="1">
    <location>
        <begin position="1"/>
        <end position="61"/>
    </location>
</feature>
<evidence type="ECO:0000256" key="1">
    <source>
        <dbReference type="SAM" id="MobiDB-lite"/>
    </source>
</evidence>
<dbReference type="Proteomes" id="UP000548304">
    <property type="component" value="Unassembled WGS sequence"/>
</dbReference>
<dbReference type="EMBL" id="JACBYW010000008">
    <property type="protein sequence ID" value="NYH80696.1"/>
    <property type="molecule type" value="Genomic_DNA"/>
</dbReference>
<evidence type="ECO:0000313" key="2">
    <source>
        <dbReference type="EMBL" id="NYH80696.1"/>
    </source>
</evidence>
<reference evidence="2 3" key="1">
    <citation type="submission" date="2020-07" db="EMBL/GenBank/DDBJ databases">
        <title>Genomic Encyclopedia of Type Strains, Phase III (KMG-III): the genomes of soil and plant-associated and newly described type strains.</title>
        <authorList>
            <person name="Whitman W."/>
        </authorList>
    </citation>
    <scope>NUCLEOTIDE SEQUENCE [LARGE SCALE GENOMIC DNA]</scope>
    <source>
        <strain evidence="2 3">CECT 8576</strain>
    </source>
</reference>
<evidence type="ECO:0000313" key="3">
    <source>
        <dbReference type="Proteomes" id="UP000548304"/>
    </source>
</evidence>